<feature type="domain" description="Cellulose synthase RING-type zinc finger" evidence="1">
    <location>
        <begin position="37"/>
        <end position="70"/>
    </location>
</feature>
<reference evidence="2" key="1">
    <citation type="journal article" date="2019" name="Sci. Rep.">
        <title>Draft genome of Tanacetum cinerariifolium, the natural source of mosquito coil.</title>
        <authorList>
            <person name="Yamashiro T."/>
            <person name="Shiraishi A."/>
            <person name="Satake H."/>
            <person name="Nakayama K."/>
        </authorList>
    </citation>
    <scope>NUCLEOTIDE SEQUENCE</scope>
</reference>
<dbReference type="Pfam" id="PF14569">
    <property type="entry name" value="zf-UDP"/>
    <property type="match status" value="1"/>
</dbReference>
<accession>A0A699GPN7</accession>
<dbReference type="SUPFAM" id="SSF57850">
    <property type="entry name" value="RING/U-box"/>
    <property type="match status" value="1"/>
</dbReference>
<dbReference type="Gene3D" id="3.30.40.10">
    <property type="entry name" value="Zinc/RING finger domain, C3HC4 (zinc finger)"/>
    <property type="match status" value="1"/>
</dbReference>
<protein>
    <submittedName>
        <fullName evidence="2">Cellulose synthase A catalytic subunit 7 [UDP-forming]-like</fullName>
    </submittedName>
</protein>
<organism evidence="2">
    <name type="scientific">Tanacetum cinerariifolium</name>
    <name type="common">Dalmatian daisy</name>
    <name type="synonym">Chrysanthemum cinerariifolium</name>
    <dbReference type="NCBI Taxonomy" id="118510"/>
    <lineage>
        <taxon>Eukaryota</taxon>
        <taxon>Viridiplantae</taxon>
        <taxon>Streptophyta</taxon>
        <taxon>Embryophyta</taxon>
        <taxon>Tracheophyta</taxon>
        <taxon>Spermatophyta</taxon>
        <taxon>Magnoliopsida</taxon>
        <taxon>eudicotyledons</taxon>
        <taxon>Gunneridae</taxon>
        <taxon>Pentapetalae</taxon>
        <taxon>asterids</taxon>
        <taxon>campanulids</taxon>
        <taxon>Asterales</taxon>
        <taxon>Asteraceae</taxon>
        <taxon>Asteroideae</taxon>
        <taxon>Anthemideae</taxon>
        <taxon>Anthemidinae</taxon>
        <taxon>Tanacetum</taxon>
    </lineage>
</organism>
<comment type="caution">
    <text evidence="2">The sequence shown here is derived from an EMBL/GenBank/DDBJ whole genome shotgun (WGS) entry which is preliminary data.</text>
</comment>
<evidence type="ECO:0000313" key="2">
    <source>
        <dbReference type="EMBL" id="GEV61689.1"/>
    </source>
</evidence>
<dbReference type="InterPro" id="IPR027934">
    <property type="entry name" value="CES_Znf_RING"/>
</dbReference>
<proteinExistence type="predicted"/>
<evidence type="ECO:0000259" key="1">
    <source>
        <dbReference type="Pfam" id="PF14569"/>
    </source>
</evidence>
<sequence length="178" mass="20077">MGYRMRWEANAGPADMDAANELRVNGSFFSRSVQKPKPLKDMTGQVCEICGDKISLVVDEDLFVAYNECSVRAEGDDDEEDLDDNEHEFNIDDEQNKNKNICRRIVMWEDELGFTQQQTIIISGQMYAKISFMAETCSNLKGVTLSNSNDRWSWSLVGSGDFSASSVRKLIDNAILPK</sequence>
<dbReference type="EMBL" id="BKCJ010028851">
    <property type="protein sequence ID" value="GEV61689.1"/>
    <property type="molecule type" value="Genomic_DNA"/>
</dbReference>
<gene>
    <name evidence="2" type="ORF">Tci_133666</name>
</gene>
<dbReference type="AlphaFoldDB" id="A0A699GPN7"/>
<dbReference type="InterPro" id="IPR013083">
    <property type="entry name" value="Znf_RING/FYVE/PHD"/>
</dbReference>
<feature type="non-terminal residue" evidence="2">
    <location>
        <position position="178"/>
    </location>
</feature>
<name>A0A699GPN7_TANCI</name>